<accession>A0A075HBY2</accession>
<organism evidence="1">
    <name type="scientific">uncultured marine thaumarchaeote KM3_65_H02</name>
    <dbReference type="NCBI Taxonomy" id="1456226"/>
    <lineage>
        <taxon>Archaea</taxon>
        <taxon>Nitrososphaerota</taxon>
        <taxon>environmental samples</taxon>
    </lineage>
</organism>
<protein>
    <submittedName>
        <fullName evidence="1">Uncharacterized protein</fullName>
    </submittedName>
</protein>
<sequence length="428" mass="50682">MSQKIQSKNKITLHDVDPVCQKNFELLYYDHRQQVTEEDAIDTVLNNDNKRTTFENESCTPVRIDELTVLEHRRVTKKQQYVYCEVCTELDNAAQRRYAATTDSGEKVRKYRERLSKESRLKAGDSYWRLSLRDCFSNLKYGNIEKTRCDNHPFKQNDRAFSLIIRRLSITRTKKNNGINGMISGKENIKAFFESMKLTDDATVEAEITIQIVAPPKAEGYFREKSGYCIKWAYLKKADIKPTLESFFRNDPAIFSQAKWSLDYNPRILEEIRLDLVEEFQEEIEEVREKFLVYPELRSREKIKKLQFTFSHAEYEHYYKLLQTTKFRVIPEKDGECNQHHKHYDYDPKDFEGYIDRIYEDSTYYRTINGEGRRGWIGNMGWNARVRNYITDIFLIENGEGLNLKSIFVVDGEIIDEKEKAKAEKRVP</sequence>
<reference evidence="1" key="1">
    <citation type="journal article" date="2014" name="Genome Biol. Evol.">
        <title>Pangenome evidence for extensive interdomain horizontal transfer affecting lineage core and shell genes in uncultured planktonic thaumarchaeota and euryarchaeota.</title>
        <authorList>
            <person name="Deschamps P."/>
            <person name="Zivanovic Y."/>
            <person name="Moreira D."/>
            <person name="Rodriguez-Valera F."/>
            <person name="Lopez-Garcia P."/>
        </authorList>
    </citation>
    <scope>NUCLEOTIDE SEQUENCE</scope>
</reference>
<proteinExistence type="predicted"/>
<name>A0A075HBY2_9ARCH</name>
<evidence type="ECO:0000313" key="1">
    <source>
        <dbReference type="EMBL" id="AIF14051.1"/>
    </source>
</evidence>
<dbReference type="AlphaFoldDB" id="A0A075HBY2"/>
<dbReference type="EMBL" id="KF900991">
    <property type="protein sequence ID" value="AIF14051.1"/>
    <property type="molecule type" value="Genomic_DNA"/>
</dbReference>